<dbReference type="Gene3D" id="3.40.50.300">
    <property type="entry name" value="P-loop containing nucleotide triphosphate hydrolases"/>
    <property type="match status" value="2"/>
</dbReference>
<keyword evidence="6 10" id="KW-0269">Exonuclease</keyword>
<dbReference type="GO" id="GO:0000724">
    <property type="term" value="P:double-strand break repair via homologous recombination"/>
    <property type="evidence" value="ECO:0007669"/>
    <property type="project" value="UniProtKB-UniRule"/>
</dbReference>
<evidence type="ECO:0000256" key="4">
    <source>
        <dbReference type="ARBA" id="ARBA00022801"/>
    </source>
</evidence>
<comment type="caution">
    <text evidence="13">The sequence shown here is derived from an EMBL/GenBank/DDBJ whole genome shotgun (WGS) entry which is preliminary data.</text>
</comment>
<dbReference type="PIRSF" id="PIRSF000980">
    <property type="entry name" value="RecC"/>
    <property type="match status" value="1"/>
</dbReference>
<dbReference type="Pfam" id="PF04257">
    <property type="entry name" value="Exonuc_V_gamma"/>
    <property type="match status" value="1"/>
</dbReference>
<dbReference type="PANTHER" id="PTHR30591:SF1">
    <property type="entry name" value="RECBCD ENZYME SUBUNIT RECC"/>
    <property type="match status" value="1"/>
</dbReference>
<evidence type="ECO:0000259" key="11">
    <source>
        <dbReference type="Pfam" id="PF17946"/>
    </source>
</evidence>
<evidence type="ECO:0000313" key="15">
    <source>
        <dbReference type="Proteomes" id="UP001278995"/>
    </source>
</evidence>
<dbReference type="Proteomes" id="UP000473854">
    <property type="component" value="Unassembled WGS sequence"/>
</dbReference>
<dbReference type="Pfam" id="PF17946">
    <property type="entry name" value="RecC_C"/>
    <property type="match status" value="1"/>
</dbReference>
<dbReference type="InterPro" id="IPR011335">
    <property type="entry name" value="Restrct_endonuc-II-like"/>
</dbReference>
<dbReference type="SUPFAM" id="SSF52980">
    <property type="entry name" value="Restriction endonuclease-like"/>
    <property type="match status" value="1"/>
</dbReference>
<keyword evidence="2 10" id="KW-0547">Nucleotide-binding</keyword>
<organism evidence="13 14">
    <name type="scientific">Acinetobacter faecalis</name>
    <dbReference type="NCBI Taxonomy" id="2665161"/>
    <lineage>
        <taxon>Bacteria</taxon>
        <taxon>Pseudomonadati</taxon>
        <taxon>Pseudomonadota</taxon>
        <taxon>Gammaproteobacteria</taxon>
        <taxon>Moraxellales</taxon>
        <taxon>Moraxellaceae</taxon>
        <taxon>Acinetobacter</taxon>
    </lineage>
</organism>
<dbReference type="Gene3D" id="1.10.486.10">
    <property type="entry name" value="PCRA, domain 4"/>
    <property type="match status" value="1"/>
</dbReference>
<comment type="similarity">
    <text evidence="10">Belongs to the RecC family.</text>
</comment>
<dbReference type="Gene3D" id="3.40.50.10930">
    <property type="match status" value="2"/>
</dbReference>
<keyword evidence="1 10" id="KW-0540">Nuclease</keyword>
<evidence type="ECO:0000313" key="12">
    <source>
        <dbReference type="EMBL" id="MDY6485942.1"/>
    </source>
</evidence>
<dbReference type="AlphaFoldDB" id="A0A6L6GCX1"/>
<dbReference type="RefSeq" id="WP_154772028.1">
    <property type="nucleotide sequence ID" value="NZ_JAXHPI010000010.1"/>
</dbReference>
<keyword evidence="9 10" id="KW-0234">DNA repair</keyword>
<name>A0A6L6GCX1_9GAMM</name>
<feature type="domain" description="RecC C-terminal" evidence="11">
    <location>
        <begin position="932"/>
        <end position="1142"/>
    </location>
</feature>
<reference evidence="12 15" key="2">
    <citation type="submission" date="2023-11" db="EMBL/GenBank/DDBJ databases">
        <title>The common occurrence of Acinetobacte faecalis in cattle feces and its emended description.</title>
        <authorList>
            <person name="Kyselkova M."/>
            <person name="Xanthopoulou K."/>
            <person name="Shestivska V."/>
            <person name="Spanelova P."/>
            <person name="Maixnerova M."/>
            <person name="Higgins P.G."/>
            <person name="Nemec A."/>
        </authorList>
    </citation>
    <scope>NUCLEOTIDE SEQUENCE [LARGE SCALE GENOMIC DNA]</scope>
    <source>
        <strain evidence="12 15">ANC 7483</strain>
    </source>
</reference>
<evidence type="ECO:0000256" key="3">
    <source>
        <dbReference type="ARBA" id="ARBA00022763"/>
    </source>
</evidence>
<evidence type="ECO:0000256" key="8">
    <source>
        <dbReference type="ARBA" id="ARBA00023125"/>
    </source>
</evidence>
<accession>A0A6L6GCX1</accession>
<dbReference type="SUPFAM" id="SSF52540">
    <property type="entry name" value="P-loop containing nucleoside triphosphate hydrolases"/>
    <property type="match status" value="2"/>
</dbReference>
<dbReference type="EMBL" id="WLYL01000005">
    <property type="protein sequence ID" value="MTD10389.1"/>
    <property type="molecule type" value="Genomic_DNA"/>
</dbReference>
<evidence type="ECO:0000256" key="6">
    <source>
        <dbReference type="ARBA" id="ARBA00022839"/>
    </source>
</evidence>
<gene>
    <name evidence="10" type="primary">recC</name>
    <name evidence="13" type="ORF">GIX10_02850</name>
    <name evidence="12" type="ORF">SKM51_01750</name>
</gene>
<dbReference type="GO" id="GO:0003677">
    <property type="term" value="F:DNA binding"/>
    <property type="evidence" value="ECO:0007669"/>
    <property type="project" value="UniProtKB-UniRule"/>
</dbReference>
<reference evidence="13 14" key="1">
    <citation type="submission" date="2019-11" db="EMBL/GenBank/DDBJ databases">
        <authorList>
            <person name="An D."/>
        </authorList>
    </citation>
    <scope>NUCLEOTIDE SEQUENCE [LARGE SCALE GENOMIC DNA]</scope>
    <source>
        <strain evidence="13 14">YIM 103518</strain>
    </source>
</reference>
<dbReference type="PANTHER" id="PTHR30591">
    <property type="entry name" value="RECBCD ENZYME SUBUNIT RECC"/>
    <property type="match status" value="1"/>
</dbReference>
<evidence type="ECO:0000256" key="5">
    <source>
        <dbReference type="ARBA" id="ARBA00022806"/>
    </source>
</evidence>
<dbReference type="EMBL" id="JAXHPL010000005">
    <property type="protein sequence ID" value="MDY6485942.1"/>
    <property type="molecule type" value="Genomic_DNA"/>
</dbReference>
<dbReference type="GO" id="GO:0009338">
    <property type="term" value="C:exodeoxyribonuclease V complex"/>
    <property type="evidence" value="ECO:0007669"/>
    <property type="project" value="InterPro"/>
</dbReference>
<evidence type="ECO:0000256" key="10">
    <source>
        <dbReference type="HAMAP-Rule" id="MF_01486"/>
    </source>
</evidence>
<keyword evidence="3 10" id="KW-0227">DNA damage</keyword>
<evidence type="ECO:0000313" key="14">
    <source>
        <dbReference type="Proteomes" id="UP000473854"/>
    </source>
</evidence>
<dbReference type="HAMAP" id="MF_01486">
    <property type="entry name" value="RecC"/>
    <property type="match status" value="1"/>
</dbReference>
<dbReference type="Proteomes" id="UP001278995">
    <property type="component" value="Unassembled WGS sequence"/>
</dbReference>
<evidence type="ECO:0000256" key="9">
    <source>
        <dbReference type="ARBA" id="ARBA00023204"/>
    </source>
</evidence>
<comment type="subunit">
    <text evidence="10">Heterotrimer of RecB, RecC and RecD. All subunits contribute to DNA-binding.</text>
</comment>
<comment type="function">
    <text evidence="10">A helicase/nuclease that prepares dsDNA breaks (DSB) for recombinational DNA repair. Binds to DSBs and unwinds DNA via a highly rapid and processive ATP-dependent bidirectional helicase activity. Unwinds dsDNA until it encounters a Chi (crossover hotspot instigator) sequence from the 3' direction. Cuts ssDNA a few nucleotides 3' to the Chi site. The properties and activities of the enzyme are changed at Chi. The Chi-altered holoenzyme produces a long 3'-ssDNA overhang and facilitates RecA-binding to the ssDNA for homologous DNA recombination and repair. Holoenzyme degrades any linearized DNA that is unable to undergo homologous recombination. In the holoenzyme this subunit recognizes the wild-type Chi sequence, and when added to isolated RecB increases its ATP-dependent helicase processivity.</text>
</comment>
<dbReference type="GO" id="GO:0008854">
    <property type="term" value="F:exodeoxyribonuclease V activity"/>
    <property type="evidence" value="ECO:0007669"/>
    <property type="project" value="InterPro"/>
</dbReference>
<evidence type="ECO:0000256" key="1">
    <source>
        <dbReference type="ARBA" id="ARBA00022722"/>
    </source>
</evidence>
<keyword evidence="4 10" id="KW-0378">Hydrolase</keyword>
<keyword evidence="5 10" id="KW-0347">Helicase</keyword>
<dbReference type="InterPro" id="IPR041500">
    <property type="entry name" value="RecC_C"/>
</dbReference>
<keyword evidence="8 10" id="KW-0238">DNA-binding</keyword>
<evidence type="ECO:0000256" key="2">
    <source>
        <dbReference type="ARBA" id="ARBA00022741"/>
    </source>
</evidence>
<dbReference type="GO" id="GO:0005524">
    <property type="term" value="F:ATP binding"/>
    <property type="evidence" value="ECO:0007669"/>
    <property type="project" value="UniProtKB-UniRule"/>
</dbReference>
<comment type="miscellaneous">
    <text evidence="10">In the RecBCD complex, RecB has a slow 3'-5' helicase, an exonuclease activity and loads RecA onto ssDNA, RecD has a fast 5'-3' helicase activity, while RecC stimulates the ATPase and processivity of the RecB helicase and contributes to recognition of the Chi site.</text>
</comment>
<evidence type="ECO:0000256" key="7">
    <source>
        <dbReference type="ARBA" id="ARBA00022840"/>
    </source>
</evidence>
<sequence>MGIHVIQSQRIDVLVDAMLKAVRKPTSNPFDVLKTQHFIVPSPAIEAWLTQRLAEKKGISANTLFHHRIRGFQWSAYQQVLQNDKDKVRKANIPRLIIKWRVFQALKEFIQAEQNPLESKHPLYPIVQRIYDSADRLEQGLEKQLKKQNMLYWVSQQVSQLFSNYMSYRGHCQKACEGTCNCQTNWLEAWGQNKELNIENMFFKTNTEISVFTLNQAQELEAWQRWLWQEVFDQDFKEMEEIDVLFWQALGSPKQPNDVLKKLPNQLVVFTLLDLPPSQLQFLRRLGQYIDIYILHYNPSQEYWADSVDPNWKARYDVRVKERFIEKNPNATDAQIQKFFEEFTLNFNAQTRESRHPLLTRFGKQARDHFSLLSNLSSGEEGVWADLFVDEYADTLLAKVQSDILYLVEPEKNAYDLKVDDDSIQIHVCHSSQRQLEVLKDQLIHWLSKGDKENPRKPSDILVLTPNLKQLEPLIRSIFAPPPSDRNLHHSRENQAQRLSQDSIYLPVQIAGVTQIDAANAWRSVLGRIQLIQGRFNIEDFADWLGLSATLLRYELDINSVDRMVELLIAAGFKRGFDEEHLKQSLKQGDEDYRFSFKFALDRLALGVAIPEHAIFNNTLSFAQVLPSDFELIAKLIQIYQDFSARRNWMIAHELGKKICVEKWLKTLMDDVNEFIDAGVDSLNSVYKIIKKQDRMLTLASFYDEENHNALNALSLPLGYILEEINVLLDSQVEQAEPTGQVTFSQIGQLRPLPYKLIVMMNLDSGKFPNRNTHLPFDLMEILKPQLGDRSRLEDEQGAFLDSLLLAQENLWLFYNGFDVSDGEVRDPSTVLQEFIQHLALIVKAEKTDSSLNETVSIEGIEVAQQLQSLYHVHTLQPFDPVGFESIETIRYRDQWYKVANQIRFAKTQRSQWVNTQYPLLEQDIQVLDSYQWIQDVTFPARLYLKSLGVKNLKAEDLPDTQEPLLLDGLGRYAMRDFLKKHEGKKNPQLLMDKLPVGKIQESAWQMSVVEQAQLLTRLQLYAETETATTQQIWRVDKNLHINLCLPKHGAKKWVSLEASSARAKRRAKVWLEYLLWIAYLNLGDGGEDHARIVIFSDSTIACEGVSSNKARTYLSHWFNAWEYGQTQPFVLPAALILKPAEKNKKYDWALDESQHMIIQQMDEVYKDWNFDGKFTGFSVTENEATKHHRDWDFILQEQDATILLEDACKRFSYDLYNPIFMHQITVEE</sequence>
<dbReference type="GO" id="GO:0003678">
    <property type="term" value="F:DNA helicase activity"/>
    <property type="evidence" value="ECO:0007669"/>
    <property type="project" value="UniProtKB-UniRule"/>
</dbReference>
<keyword evidence="7 10" id="KW-0067">ATP-binding</keyword>
<evidence type="ECO:0000313" key="13">
    <source>
        <dbReference type="EMBL" id="MTD10389.1"/>
    </source>
</evidence>
<dbReference type="InterPro" id="IPR027417">
    <property type="entry name" value="P-loop_NTPase"/>
</dbReference>
<dbReference type="InterPro" id="IPR006697">
    <property type="entry name" value="RecC"/>
</dbReference>
<proteinExistence type="inferred from homology"/>
<protein>
    <recommendedName>
        <fullName evidence="10">RecBCD enzyme subunit RecC</fullName>
    </recommendedName>
    <alternativeName>
        <fullName evidence="10">Exonuclease V subunit RecC</fullName>
        <shortName evidence="10">ExoV subunit RecC</shortName>
    </alternativeName>
    <alternativeName>
        <fullName evidence="10">Helicase/nuclease RecBCD subunit RecC</fullName>
    </alternativeName>
</protein>